<evidence type="ECO:0000313" key="1">
    <source>
        <dbReference type="EMBL" id="KKN44523.1"/>
    </source>
</evidence>
<gene>
    <name evidence="1" type="ORF">LCGC14_0692030</name>
</gene>
<name>A0A0F9TT25_9ZZZZ</name>
<comment type="caution">
    <text evidence="1">The sequence shown here is derived from an EMBL/GenBank/DDBJ whole genome shotgun (WGS) entry which is preliminary data.</text>
</comment>
<dbReference type="EMBL" id="LAZR01001445">
    <property type="protein sequence ID" value="KKN44523.1"/>
    <property type="molecule type" value="Genomic_DNA"/>
</dbReference>
<sequence>MRKMQLTKETTENILGEYANYGFTLKEPDDHILELYHGDKRIAQLNQSTATPEIIKDGCQNYLASILR</sequence>
<accession>A0A0F9TT25</accession>
<reference evidence="1" key="1">
    <citation type="journal article" date="2015" name="Nature">
        <title>Complex archaea that bridge the gap between prokaryotes and eukaryotes.</title>
        <authorList>
            <person name="Spang A."/>
            <person name="Saw J.H."/>
            <person name="Jorgensen S.L."/>
            <person name="Zaremba-Niedzwiedzka K."/>
            <person name="Martijn J."/>
            <person name="Lind A.E."/>
            <person name="van Eijk R."/>
            <person name="Schleper C."/>
            <person name="Guy L."/>
            <person name="Ettema T.J."/>
        </authorList>
    </citation>
    <scope>NUCLEOTIDE SEQUENCE</scope>
</reference>
<proteinExistence type="predicted"/>
<organism evidence="1">
    <name type="scientific">marine sediment metagenome</name>
    <dbReference type="NCBI Taxonomy" id="412755"/>
    <lineage>
        <taxon>unclassified sequences</taxon>
        <taxon>metagenomes</taxon>
        <taxon>ecological metagenomes</taxon>
    </lineage>
</organism>
<protein>
    <submittedName>
        <fullName evidence="1">Uncharacterized protein</fullName>
    </submittedName>
</protein>
<dbReference type="AlphaFoldDB" id="A0A0F9TT25"/>